<proteinExistence type="predicted"/>
<gene>
    <name evidence="2" type="ORF">H257_03669</name>
</gene>
<organism evidence="2">
    <name type="scientific">Aphanomyces astaci</name>
    <name type="common">Crayfish plague agent</name>
    <dbReference type="NCBI Taxonomy" id="112090"/>
    <lineage>
        <taxon>Eukaryota</taxon>
        <taxon>Sar</taxon>
        <taxon>Stramenopiles</taxon>
        <taxon>Oomycota</taxon>
        <taxon>Saprolegniomycetes</taxon>
        <taxon>Saprolegniales</taxon>
        <taxon>Verrucalvaceae</taxon>
        <taxon>Aphanomyces</taxon>
    </lineage>
</organism>
<dbReference type="AlphaFoldDB" id="W4GXR9"/>
<dbReference type="GeneID" id="20805665"/>
<evidence type="ECO:0000256" key="1">
    <source>
        <dbReference type="SAM" id="MobiDB-lite"/>
    </source>
</evidence>
<dbReference type="EMBL" id="KI913119">
    <property type="protein sequence ID" value="ETV84472.1"/>
    <property type="molecule type" value="Genomic_DNA"/>
</dbReference>
<dbReference type="RefSeq" id="XP_009826164.1">
    <property type="nucleotide sequence ID" value="XM_009827862.1"/>
</dbReference>
<name>W4GXR9_APHAT</name>
<evidence type="ECO:0000313" key="2">
    <source>
        <dbReference type="EMBL" id="ETV84472.1"/>
    </source>
</evidence>
<reference evidence="2" key="1">
    <citation type="submission" date="2013-12" db="EMBL/GenBank/DDBJ databases">
        <title>The Genome Sequence of Aphanomyces astaci APO3.</title>
        <authorList>
            <consortium name="The Broad Institute Genomics Platform"/>
            <person name="Russ C."/>
            <person name="Tyler B."/>
            <person name="van West P."/>
            <person name="Dieguez-Uribeondo J."/>
            <person name="Young S.K."/>
            <person name="Zeng Q."/>
            <person name="Gargeya S."/>
            <person name="Fitzgerald M."/>
            <person name="Abouelleil A."/>
            <person name="Alvarado L."/>
            <person name="Chapman S.B."/>
            <person name="Gainer-Dewar J."/>
            <person name="Goldberg J."/>
            <person name="Griggs A."/>
            <person name="Gujja S."/>
            <person name="Hansen M."/>
            <person name="Howarth C."/>
            <person name="Imamovic A."/>
            <person name="Ireland A."/>
            <person name="Larimer J."/>
            <person name="McCowan C."/>
            <person name="Murphy C."/>
            <person name="Pearson M."/>
            <person name="Poon T.W."/>
            <person name="Priest M."/>
            <person name="Roberts A."/>
            <person name="Saif S."/>
            <person name="Shea T."/>
            <person name="Sykes S."/>
            <person name="Wortman J."/>
            <person name="Nusbaum C."/>
            <person name="Birren B."/>
        </authorList>
    </citation>
    <scope>NUCLEOTIDE SEQUENCE [LARGE SCALE GENOMIC DNA]</scope>
    <source>
        <strain evidence="2">APO3</strain>
    </source>
</reference>
<sequence length="113" mass="12201">MHAAGSTWTRPTMTSTKAWCCCAGVVRSPFSLGGTLSIASLRFCGPGLAQMHSTPRTRLATPRTWQRTLEGPGRTGPRRWFGATWTSGSCPGRMSWIETGRGSGGWRRGQGQS</sequence>
<protein>
    <submittedName>
        <fullName evidence="2">Uncharacterized protein</fullName>
    </submittedName>
</protein>
<feature type="compositionally biased region" description="Gly residues" evidence="1">
    <location>
        <begin position="101"/>
        <end position="113"/>
    </location>
</feature>
<dbReference type="VEuPathDB" id="FungiDB:H257_03669"/>
<accession>W4GXR9</accession>
<feature type="region of interest" description="Disordered" evidence="1">
    <location>
        <begin position="94"/>
        <end position="113"/>
    </location>
</feature>